<keyword evidence="3" id="KW-1185">Reference proteome</keyword>
<dbReference type="EMBL" id="QUNO01000023">
    <property type="protein sequence ID" value="REH30675.1"/>
    <property type="molecule type" value="Genomic_DNA"/>
</dbReference>
<proteinExistence type="predicted"/>
<dbReference type="AlphaFoldDB" id="A0A3E0GX72"/>
<comment type="caution">
    <text evidence="2">The sequence shown here is derived from an EMBL/GenBank/DDBJ whole genome shotgun (WGS) entry which is preliminary data.</text>
</comment>
<gene>
    <name evidence="2" type="ORF">BCF44_12333</name>
</gene>
<name>A0A3E0GX72_9PSEU</name>
<feature type="transmembrane region" description="Helical" evidence="1">
    <location>
        <begin position="42"/>
        <end position="64"/>
    </location>
</feature>
<dbReference type="PANTHER" id="PTHR34351">
    <property type="entry name" value="SLR1927 PROTEIN-RELATED"/>
    <property type="match status" value="1"/>
</dbReference>
<keyword evidence="1" id="KW-0812">Transmembrane</keyword>
<evidence type="ECO:0000313" key="2">
    <source>
        <dbReference type="EMBL" id="REH30675.1"/>
    </source>
</evidence>
<organism evidence="2 3">
    <name type="scientific">Kutzneria buriramensis</name>
    <dbReference type="NCBI Taxonomy" id="1045776"/>
    <lineage>
        <taxon>Bacteria</taxon>
        <taxon>Bacillati</taxon>
        <taxon>Actinomycetota</taxon>
        <taxon>Actinomycetes</taxon>
        <taxon>Pseudonocardiales</taxon>
        <taxon>Pseudonocardiaceae</taxon>
        <taxon>Kutzneria</taxon>
    </lineage>
</organism>
<accession>A0A3E0GX72</accession>
<dbReference type="Proteomes" id="UP000256269">
    <property type="component" value="Unassembled WGS sequence"/>
</dbReference>
<dbReference type="PANTHER" id="PTHR34351:SF1">
    <property type="entry name" value="SLR1927 PROTEIN"/>
    <property type="match status" value="1"/>
</dbReference>
<sequence length="391" mass="41157">MTVLRRLAPLLSVVSPLGRAVAVVAVLSWLVGWQLGWAEAMVAAAACAALLGLCSLFTIGRIALEVTVDTQPRRVVAGTPVVVGITATCASRRALLPVELDVPIGDSSTRLALPGLANGAVHEELISVQTTRRGVITIGPASCLRGDPFGLCWRSTTWGGPTEVFVHPVTVALAPLGVGLLRDLEGRTSNNRSNSDLAFHSLRDYVPGDDRRHIHWRSSAKLATSDSDGRFLVRQFLDTRRTHLTVVVDGDPAAYRDPEDFESAIAAAASVVGRAARDDMRTSVFAAGPVATVRHPLDAFCRAELGGSGLVELTGRVAKTAPATSMALLVTGARTELSVLRRAARALPPQVSVVALRVDPTSKAGVSVSGALTLLTMPTLDSLPALLRRSA</sequence>
<dbReference type="OrthoDB" id="9812729at2"/>
<evidence type="ECO:0000256" key="1">
    <source>
        <dbReference type="SAM" id="Phobius"/>
    </source>
</evidence>
<feature type="transmembrane region" description="Helical" evidence="1">
    <location>
        <begin position="7"/>
        <end position="30"/>
    </location>
</feature>
<keyword evidence="1" id="KW-1133">Transmembrane helix</keyword>
<keyword evidence="1" id="KW-0472">Membrane</keyword>
<protein>
    <submittedName>
        <fullName evidence="2">Uncharacterized protein DUF58</fullName>
    </submittedName>
</protein>
<evidence type="ECO:0000313" key="3">
    <source>
        <dbReference type="Proteomes" id="UP000256269"/>
    </source>
</evidence>
<dbReference type="RefSeq" id="WP_116181030.1">
    <property type="nucleotide sequence ID" value="NZ_CP144375.1"/>
</dbReference>
<reference evidence="2 3" key="1">
    <citation type="submission" date="2018-08" db="EMBL/GenBank/DDBJ databases">
        <title>Genomic Encyclopedia of Archaeal and Bacterial Type Strains, Phase II (KMG-II): from individual species to whole genera.</title>
        <authorList>
            <person name="Goeker M."/>
        </authorList>
    </citation>
    <scope>NUCLEOTIDE SEQUENCE [LARGE SCALE GENOMIC DNA]</scope>
    <source>
        <strain evidence="2 3">DSM 45791</strain>
    </source>
</reference>